<dbReference type="InterPro" id="IPR001845">
    <property type="entry name" value="HTH_ArsR_DNA-bd_dom"/>
</dbReference>
<dbReference type="PANTHER" id="PTHR33154:SF33">
    <property type="entry name" value="TRANSCRIPTIONAL REPRESSOR SDPR"/>
    <property type="match status" value="1"/>
</dbReference>
<dbReference type="InterPro" id="IPR036390">
    <property type="entry name" value="WH_DNA-bd_sf"/>
</dbReference>
<name>A0A158ISI0_9BURK</name>
<dbReference type="InterPro" id="IPR011991">
    <property type="entry name" value="ArsR-like_HTH"/>
</dbReference>
<dbReference type="SUPFAM" id="SSF46785">
    <property type="entry name" value="Winged helix' DNA-binding domain"/>
    <property type="match status" value="1"/>
</dbReference>
<dbReference type="RefSeq" id="WP_087645075.1">
    <property type="nucleotide sequence ID" value="NZ_FCON02000027.1"/>
</dbReference>
<dbReference type="CDD" id="cd00090">
    <property type="entry name" value="HTH_ARSR"/>
    <property type="match status" value="1"/>
</dbReference>
<dbReference type="PANTHER" id="PTHR33154">
    <property type="entry name" value="TRANSCRIPTIONAL REGULATOR, ARSR FAMILY"/>
    <property type="match status" value="1"/>
</dbReference>
<reference evidence="5" key="1">
    <citation type="submission" date="2016-01" db="EMBL/GenBank/DDBJ databases">
        <authorList>
            <person name="Peeters C."/>
        </authorList>
    </citation>
    <scope>NUCLEOTIDE SEQUENCE [LARGE SCALE GENOMIC DNA]</scope>
    <source>
        <strain evidence="5">LMG 22940</strain>
    </source>
</reference>
<protein>
    <submittedName>
        <fullName evidence="5">ArsR family transcriptional regulator</fullName>
    </submittedName>
</protein>
<dbReference type="SMART" id="SM00418">
    <property type="entry name" value="HTH_ARSR"/>
    <property type="match status" value="1"/>
</dbReference>
<organism evidence="5 6">
    <name type="scientific">Caballeronia choica</name>
    <dbReference type="NCBI Taxonomy" id="326476"/>
    <lineage>
        <taxon>Bacteria</taxon>
        <taxon>Pseudomonadati</taxon>
        <taxon>Pseudomonadota</taxon>
        <taxon>Betaproteobacteria</taxon>
        <taxon>Burkholderiales</taxon>
        <taxon>Burkholderiaceae</taxon>
        <taxon>Caballeronia</taxon>
    </lineage>
</organism>
<keyword evidence="3" id="KW-0804">Transcription</keyword>
<dbReference type="Pfam" id="PF09339">
    <property type="entry name" value="HTH_IclR"/>
    <property type="match status" value="1"/>
</dbReference>
<dbReference type="OrthoDB" id="9790747at2"/>
<evidence type="ECO:0000256" key="3">
    <source>
        <dbReference type="ARBA" id="ARBA00023163"/>
    </source>
</evidence>
<feature type="domain" description="HTH arsR-type" evidence="4">
    <location>
        <begin position="6"/>
        <end position="97"/>
    </location>
</feature>
<dbReference type="EMBL" id="FCON02000027">
    <property type="protein sequence ID" value="SAL59001.1"/>
    <property type="molecule type" value="Genomic_DNA"/>
</dbReference>
<dbReference type="InterPro" id="IPR005471">
    <property type="entry name" value="Tscrpt_reg_IclR_N"/>
</dbReference>
<gene>
    <name evidence="5" type="ORF">AWB68_02942</name>
</gene>
<keyword evidence="6" id="KW-1185">Reference proteome</keyword>
<evidence type="ECO:0000313" key="6">
    <source>
        <dbReference type="Proteomes" id="UP000054770"/>
    </source>
</evidence>
<proteinExistence type="predicted"/>
<comment type="caution">
    <text evidence="5">The sequence shown here is derived from an EMBL/GenBank/DDBJ whole genome shotgun (WGS) entry which is preliminary data.</text>
</comment>
<dbReference type="Proteomes" id="UP000054770">
    <property type="component" value="Unassembled WGS sequence"/>
</dbReference>
<dbReference type="InterPro" id="IPR036388">
    <property type="entry name" value="WH-like_DNA-bd_sf"/>
</dbReference>
<dbReference type="Gene3D" id="1.10.10.10">
    <property type="entry name" value="Winged helix-like DNA-binding domain superfamily/Winged helix DNA-binding domain"/>
    <property type="match status" value="1"/>
</dbReference>
<sequence length="99" mass="11001">MIDSNLIHKALAHPFRREILLWLKTPDEAFAEERVDLGHGVPSNAIHARSGLSQSTVSAHVATLIEAGLLVPTRVGQWIFLSRNEEVIRAFAEQVSLHL</sequence>
<evidence type="ECO:0000313" key="5">
    <source>
        <dbReference type="EMBL" id="SAL59001.1"/>
    </source>
</evidence>
<evidence type="ECO:0000259" key="4">
    <source>
        <dbReference type="SMART" id="SM00418"/>
    </source>
</evidence>
<keyword evidence="2" id="KW-0238">DNA-binding</keyword>
<evidence type="ECO:0000256" key="2">
    <source>
        <dbReference type="ARBA" id="ARBA00023125"/>
    </source>
</evidence>
<keyword evidence="1" id="KW-0805">Transcription regulation</keyword>
<evidence type="ECO:0000256" key="1">
    <source>
        <dbReference type="ARBA" id="ARBA00023015"/>
    </source>
</evidence>
<dbReference type="GO" id="GO:0003700">
    <property type="term" value="F:DNA-binding transcription factor activity"/>
    <property type="evidence" value="ECO:0007669"/>
    <property type="project" value="InterPro"/>
</dbReference>
<dbReference type="InterPro" id="IPR051081">
    <property type="entry name" value="HTH_MetalResp_TranReg"/>
</dbReference>
<accession>A0A158ISI0</accession>
<dbReference type="GO" id="GO:0003677">
    <property type="term" value="F:DNA binding"/>
    <property type="evidence" value="ECO:0007669"/>
    <property type="project" value="UniProtKB-KW"/>
</dbReference>
<dbReference type="AlphaFoldDB" id="A0A158ISI0"/>